<feature type="region of interest" description="Disordered" evidence="1">
    <location>
        <begin position="148"/>
        <end position="171"/>
    </location>
</feature>
<keyword evidence="4" id="KW-1185">Reference proteome</keyword>
<accession>A0ABP9WV67</accession>
<proteinExistence type="predicted"/>
<dbReference type="EMBL" id="BAABRU010000003">
    <property type="protein sequence ID" value="GAA5527086.1"/>
    <property type="molecule type" value="Genomic_DNA"/>
</dbReference>
<dbReference type="RefSeq" id="WP_345720722.1">
    <property type="nucleotide sequence ID" value="NZ_BAABRU010000003.1"/>
</dbReference>
<evidence type="ECO:0000256" key="2">
    <source>
        <dbReference type="SAM" id="Phobius"/>
    </source>
</evidence>
<evidence type="ECO:0000313" key="4">
    <source>
        <dbReference type="Proteomes" id="UP001428290"/>
    </source>
</evidence>
<dbReference type="SUPFAM" id="SSF48452">
    <property type="entry name" value="TPR-like"/>
    <property type="match status" value="1"/>
</dbReference>
<keyword evidence="2" id="KW-0812">Transmembrane</keyword>
<reference evidence="3 4" key="1">
    <citation type="submission" date="2024-02" db="EMBL/GenBank/DDBJ databases">
        <title>Herpetosiphon gulosus NBRC 112829.</title>
        <authorList>
            <person name="Ichikawa N."/>
            <person name="Katano-Makiyama Y."/>
            <person name="Hidaka K."/>
        </authorList>
    </citation>
    <scope>NUCLEOTIDE SEQUENCE [LARGE SCALE GENOMIC DNA]</scope>
    <source>
        <strain evidence="3 4">NBRC 112829</strain>
    </source>
</reference>
<organism evidence="3 4">
    <name type="scientific">Herpetosiphon gulosus</name>
    <dbReference type="NCBI Taxonomy" id="1973496"/>
    <lineage>
        <taxon>Bacteria</taxon>
        <taxon>Bacillati</taxon>
        <taxon>Chloroflexota</taxon>
        <taxon>Chloroflexia</taxon>
        <taxon>Herpetosiphonales</taxon>
        <taxon>Herpetosiphonaceae</taxon>
        <taxon>Herpetosiphon</taxon>
    </lineage>
</organism>
<dbReference type="Proteomes" id="UP001428290">
    <property type="component" value="Unassembled WGS sequence"/>
</dbReference>
<evidence type="ECO:0000256" key="1">
    <source>
        <dbReference type="SAM" id="MobiDB-lite"/>
    </source>
</evidence>
<dbReference type="InterPro" id="IPR011990">
    <property type="entry name" value="TPR-like_helical_dom_sf"/>
</dbReference>
<comment type="caution">
    <text evidence="3">The sequence shown here is derived from an EMBL/GenBank/DDBJ whole genome shotgun (WGS) entry which is preliminary data.</text>
</comment>
<feature type="transmembrane region" description="Helical" evidence="2">
    <location>
        <begin position="203"/>
        <end position="224"/>
    </location>
</feature>
<dbReference type="Gene3D" id="1.25.40.10">
    <property type="entry name" value="Tetratricopeptide repeat domain"/>
    <property type="match status" value="1"/>
</dbReference>
<feature type="region of interest" description="Disordered" evidence="1">
    <location>
        <begin position="95"/>
        <end position="128"/>
    </location>
</feature>
<sequence>MSSTVQQLIQQGVQAARSGNHAEARLLLRQAITADPYNEQAWLWLSAVEATNSEKIAALQQVLAINPANAAAKRGLDLLKPTQIDFANLGQTGTAAPAKASFSPPPARAAGNAGLLQPRPSFEASSPAPAISQELSAGAVSLSTSLPTHQAEVPPTQATAVETKPTPEPENVVNYSNDLVGSLRPAIAKGPKKRSVLPTRSELIISAILLVLLVGGFNLVRSALAGRLGGSRGNNDISASERATSEALLGLNPNLPTPVVQIVTDSGQPPTQPQPVQPVVSGSVHESRSYFLTIGEMVIASDGKQVTINLVLQNPSNQSLTFRAADFTIQTNLGAFPIASNSPLLNTLTIPANASHAGTVVARTNTGEFQSIKLVWRPTNGGISKTITLR</sequence>
<name>A0ABP9WV67_9CHLR</name>
<evidence type="ECO:0000313" key="3">
    <source>
        <dbReference type="EMBL" id="GAA5527086.1"/>
    </source>
</evidence>
<gene>
    <name evidence="3" type="ORF">Hgul01_00868</name>
</gene>
<keyword evidence="2" id="KW-0472">Membrane</keyword>
<protein>
    <recommendedName>
        <fullName evidence="5">Tetratricopeptide repeat protein</fullName>
    </recommendedName>
</protein>
<keyword evidence="2" id="KW-1133">Transmembrane helix</keyword>
<evidence type="ECO:0008006" key="5">
    <source>
        <dbReference type="Google" id="ProtNLM"/>
    </source>
</evidence>